<dbReference type="SUPFAM" id="SSF56176">
    <property type="entry name" value="FAD-binding/transporter-associated domain-like"/>
    <property type="match status" value="1"/>
</dbReference>
<dbReference type="Proteomes" id="UP000244180">
    <property type="component" value="Unassembled WGS sequence"/>
</dbReference>
<dbReference type="InterPro" id="IPR036318">
    <property type="entry name" value="FAD-bd_PCMH-like_sf"/>
</dbReference>
<dbReference type="InterPro" id="IPR006094">
    <property type="entry name" value="Oxid_FAD_bind_N"/>
</dbReference>
<evidence type="ECO:0000256" key="2">
    <source>
        <dbReference type="ARBA" id="ARBA00022630"/>
    </source>
</evidence>
<evidence type="ECO:0000313" key="7">
    <source>
        <dbReference type="Proteomes" id="UP000244180"/>
    </source>
</evidence>
<dbReference type="PANTHER" id="PTHR42934">
    <property type="entry name" value="GLYCOLATE OXIDASE SUBUNIT GLCD"/>
    <property type="match status" value="1"/>
</dbReference>
<dbReference type="Gene3D" id="3.30.70.2740">
    <property type="match status" value="1"/>
</dbReference>
<dbReference type="Gene3D" id="3.30.43.10">
    <property type="entry name" value="Uridine Diphospho-n-acetylenolpyruvylglucosamine Reductase, domain 2"/>
    <property type="match status" value="1"/>
</dbReference>
<gene>
    <name evidence="6" type="ORF">HSCHL_0040</name>
</gene>
<proteinExistence type="predicted"/>
<evidence type="ECO:0000256" key="3">
    <source>
        <dbReference type="ARBA" id="ARBA00022827"/>
    </source>
</evidence>
<evidence type="ECO:0000256" key="4">
    <source>
        <dbReference type="ARBA" id="ARBA00023002"/>
    </source>
</evidence>
<name>A0A2T5G9C0_HYDSH</name>
<dbReference type="PANTHER" id="PTHR42934:SF1">
    <property type="entry name" value="GLYCOLATE OXIDASE SUBUNIT GLCD"/>
    <property type="match status" value="1"/>
</dbReference>
<dbReference type="Pfam" id="PF01565">
    <property type="entry name" value="FAD_binding_4"/>
    <property type="match status" value="1"/>
</dbReference>
<keyword evidence="3" id="KW-0274">FAD</keyword>
<accession>A0A2T5G9C0</accession>
<evidence type="ECO:0000313" key="6">
    <source>
        <dbReference type="EMBL" id="PTQ52776.1"/>
    </source>
</evidence>
<keyword evidence="2" id="KW-0285">Flavoprotein</keyword>
<dbReference type="Gene3D" id="3.30.465.10">
    <property type="match status" value="1"/>
</dbReference>
<dbReference type="InterPro" id="IPR004113">
    <property type="entry name" value="FAD-bd_oxidored_4_C"/>
</dbReference>
<dbReference type="InterPro" id="IPR016171">
    <property type="entry name" value="Vanillyl_alc_oxidase_C-sub2"/>
</dbReference>
<dbReference type="InterPro" id="IPR016169">
    <property type="entry name" value="FAD-bd_PCMH_sub2"/>
</dbReference>
<dbReference type="GO" id="GO:0071949">
    <property type="term" value="F:FAD binding"/>
    <property type="evidence" value="ECO:0007669"/>
    <property type="project" value="InterPro"/>
</dbReference>
<protein>
    <submittedName>
        <fullName evidence="6">Glycolate dehydrogenase</fullName>
    </submittedName>
</protein>
<dbReference type="Gene3D" id="1.10.45.10">
    <property type="entry name" value="Vanillyl-alcohol Oxidase, Chain A, domain 4"/>
    <property type="match status" value="1"/>
</dbReference>
<evidence type="ECO:0000256" key="1">
    <source>
        <dbReference type="ARBA" id="ARBA00001974"/>
    </source>
</evidence>
<dbReference type="EMBL" id="PEBV01000023">
    <property type="protein sequence ID" value="PTQ52776.1"/>
    <property type="molecule type" value="Genomic_DNA"/>
</dbReference>
<comment type="cofactor">
    <cofactor evidence="1">
        <name>FAD</name>
        <dbReference type="ChEBI" id="CHEBI:57692"/>
    </cofactor>
</comment>
<evidence type="ECO:0000259" key="5">
    <source>
        <dbReference type="PROSITE" id="PS51387"/>
    </source>
</evidence>
<comment type="caution">
    <text evidence="6">The sequence shown here is derived from an EMBL/GenBank/DDBJ whole genome shotgun (WGS) entry which is preliminary data.</text>
</comment>
<dbReference type="GO" id="GO:0016491">
    <property type="term" value="F:oxidoreductase activity"/>
    <property type="evidence" value="ECO:0007669"/>
    <property type="project" value="UniProtKB-KW"/>
</dbReference>
<dbReference type="SUPFAM" id="SSF55103">
    <property type="entry name" value="FAD-linked oxidases, C-terminal domain"/>
    <property type="match status" value="1"/>
</dbReference>
<organism evidence="6 7">
    <name type="scientific">Hydrogenibacillus schlegelii</name>
    <name type="common">Bacillus schlegelii</name>
    <dbReference type="NCBI Taxonomy" id="1484"/>
    <lineage>
        <taxon>Bacteria</taxon>
        <taxon>Bacillati</taxon>
        <taxon>Bacillota</taxon>
        <taxon>Bacilli</taxon>
        <taxon>Bacillales</taxon>
        <taxon>Bacillales Family X. Incertae Sedis</taxon>
        <taxon>Hydrogenibacillus</taxon>
    </lineage>
</organism>
<reference evidence="6 7" key="1">
    <citation type="submission" date="2017-08" db="EMBL/GenBank/DDBJ databases">
        <title>Burning lignite coal seam in the remote Altai Mountains harbors a hydrogen-driven thermophilic microbial community.</title>
        <authorList>
            <person name="Kadnikov V.V."/>
            <person name="Mardanov A.V."/>
            <person name="Ivasenko D."/>
            <person name="Beletsky A.V."/>
            <person name="Karnachuk O.V."/>
            <person name="Ravin N.V."/>
        </authorList>
    </citation>
    <scope>NUCLEOTIDE SEQUENCE [LARGE SCALE GENOMIC DNA]</scope>
    <source>
        <strain evidence="6">AL33</strain>
    </source>
</reference>
<feature type="domain" description="FAD-binding PCMH-type" evidence="5">
    <location>
        <begin position="63"/>
        <end position="241"/>
    </location>
</feature>
<keyword evidence="4" id="KW-0560">Oxidoreductase</keyword>
<dbReference type="RefSeq" id="WP_273000367.1">
    <property type="nucleotide sequence ID" value="NZ_PEBV01000023.1"/>
</dbReference>
<sequence length="500" mass="52823">MIESRVAADAWRREGAALPGPEEDFPPPLPRAVAAAIRSIVGERFFLEDPASLLAYACDGQTLICRPPRAVVLPATTEEVAAVVRLLYDAGIPYLPRGAGTGLSGGAVPLNGEVVLSLARMKRILHVDPVNRLAVVQPGVVNLRLSQAVASEGLYFAPDPSSQYACTVGGNVGENAGGAHCLKYGVTTNHVLALRVVLPDGEVVDLGGPPGTPGPDLVGLWTGSEGTLGIVTELTVRLLPLPEGRRTALAYFDTVDAASRTVADIMAAGIVPAALEMMDAVAIEGVERGKKPAGHPPDVEALLLIEVDGVEAGLDAEMERIVAVCRKNGVRSVKVAESEAERRLWWDNRKTAFAAMGAISPNYLVQDGVIPLSTLPDVLRRIRAIGEKYGLRIANVFHAGDGNLHPLILYDGRVPGEAERAEAAGLEALRVCVEVGGSITGEHGVGIEKREAMCFMFDPPELEAMRAVRAAFDPKGLLNAAKLIPTPGRCGEVKAASWER</sequence>
<dbReference type="InterPro" id="IPR016164">
    <property type="entry name" value="FAD-linked_Oxase-like_C"/>
</dbReference>
<dbReference type="AlphaFoldDB" id="A0A2T5G9C0"/>
<dbReference type="Gene3D" id="3.30.70.2190">
    <property type="match status" value="1"/>
</dbReference>
<dbReference type="Pfam" id="PF02913">
    <property type="entry name" value="FAD-oxidase_C"/>
    <property type="match status" value="1"/>
</dbReference>
<dbReference type="InterPro" id="IPR016166">
    <property type="entry name" value="FAD-bd_PCMH"/>
</dbReference>
<dbReference type="InterPro" id="IPR051914">
    <property type="entry name" value="FAD-linked_OxidoTrans_Type4"/>
</dbReference>
<dbReference type="InterPro" id="IPR016167">
    <property type="entry name" value="FAD-bd_PCMH_sub1"/>
</dbReference>
<dbReference type="PROSITE" id="PS51387">
    <property type="entry name" value="FAD_PCMH"/>
    <property type="match status" value="1"/>
</dbReference>